<name>A0A1J5S5U3_9ZZZZ</name>
<dbReference type="EMBL" id="MLJW01000062">
    <property type="protein sequence ID" value="OIR03825.1"/>
    <property type="molecule type" value="Genomic_DNA"/>
</dbReference>
<evidence type="ECO:0000313" key="1">
    <source>
        <dbReference type="EMBL" id="OIR03825.1"/>
    </source>
</evidence>
<dbReference type="AlphaFoldDB" id="A0A1J5S5U3"/>
<comment type="caution">
    <text evidence="1">The sequence shown here is derived from an EMBL/GenBank/DDBJ whole genome shotgun (WGS) entry which is preliminary data.</text>
</comment>
<sequence>MRLFALILLLVAASAWADEQVPVCYNYGCASRQTVNFTERQLDQLHQLLAAATTAAAERSALARAVGQLYAWAGKQSPIWRDRGGNYADDGVDGKMDCIDHSTTTTRFLRLLERCGWLRFHRVLAPVRRVHFLISVHWSALIEELPPPGAGPAAAPRRFVVDSWFVDNGRPAVVLPLQEWLNGGGPNV</sequence>
<accession>A0A1J5S5U3</accession>
<protein>
    <submittedName>
        <fullName evidence="1">Uncharacterized protein</fullName>
    </submittedName>
</protein>
<gene>
    <name evidence="1" type="ORF">GALL_140060</name>
</gene>
<organism evidence="1">
    <name type="scientific">mine drainage metagenome</name>
    <dbReference type="NCBI Taxonomy" id="410659"/>
    <lineage>
        <taxon>unclassified sequences</taxon>
        <taxon>metagenomes</taxon>
        <taxon>ecological metagenomes</taxon>
    </lineage>
</organism>
<reference evidence="1" key="1">
    <citation type="submission" date="2016-10" db="EMBL/GenBank/DDBJ databases">
        <title>Sequence of Gallionella enrichment culture.</title>
        <authorList>
            <person name="Poehlein A."/>
            <person name="Muehling M."/>
            <person name="Daniel R."/>
        </authorList>
    </citation>
    <scope>NUCLEOTIDE SEQUENCE</scope>
</reference>
<proteinExistence type="predicted"/>